<dbReference type="AlphaFoldDB" id="A0A834HEY2"/>
<evidence type="ECO:0000256" key="3">
    <source>
        <dbReference type="ARBA" id="ARBA00012483"/>
    </source>
</evidence>
<dbReference type="PANTHER" id="PTHR45958:SF15">
    <property type="entry name" value="RING-TYPE E3 UBIQUITIN TRANSFERASE"/>
    <property type="match status" value="1"/>
</dbReference>
<comment type="catalytic activity">
    <reaction evidence="1">
        <text>S-ubiquitinyl-[E2 ubiquitin-conjugating enzyme]-L-cysteine + [acceptor protein]-L-lysine = [E2 ubiquitin-conjugating enzyme]-L-cysteine + N(6)-ubiquitinyl-[acceptor protein]-L-lysine.</text>
        <dbReference type="EC" id="2.3.2.27"/>
    </reaction>
</comment>
<dbReference type="EMBL" id="WJXA01000002">
    <property type="protein sequence ID" value="KAF7151878.1"/>
    <property type="molecule type" value="Genomic_DNA"/>
</dbReference>
<dbReference type="PANTHER" id="PTHR45958">
    <property type="entry name" value="RING-TYPE E3 UBIQUITIN TRANSFERASE"/>
    <property type="match status" value="1"/>
</dbReference>
<dbReference type="SUPFAM" id="SSF57850">
    <property type="entry name" value="RING/U-box"/>
    <property type="match status" value="1"/>
</dbReference>
<comment type="pathway">
    <text evidence="2">Protein modification; protein ubiquitination.</text>
</comment>
<keyword evidence="5" id="KW-0677">Repeat</keyword>
<dbReference type="InterPro" id="IPR003613">
    <property type="entry name" value="Ubox_domain"/>
</dbReference>
<sequence>MEFIPIGTILTVLLSQVNKTAQAAKDIVFEKESFKALSEHLSDIKAVLEVLQHQKLNDSQAARQALEFLEADVRKANNLVENYKNRARFYLLVKCRNIVKEVQDVTRDIGRSLAALSLANIEVLSGISEQVNRLQNEMQRAEFEASHSRLEIVDKLNQGLTDNKLDQDFANDMLKEIAKAVGVAVEPSEISKELESFRREKEEAASRKERAEVFFLDQVIELLSRADAARDYEQIRQQYFQRLKVIESYDPKDECIRPFKAFLCCINRTVMYDPVSLCTGTACERTALEAWFKRGEKTDPETGDPLEDFSYRSNIQLRQSIQEWKELNYCVKIRSCKAKLLSEIDSSVEAALDQMQELMKENSVNRDWISIGGLTDTVVAMIGSSRNRDVKEKILVTLKDLVEGNLRNKNKVVESEGFDHIIPCLGIDSSLSDAAVELLYVLLQDRSRWDAYVSRKLSYHRCAIHFLVTFLNSPDRRSTEKAEEILTKLCDEDEENIVRAAEADWFQPLIGCIIRGSESSRISIVRALVSMELDEQNIMLLGEAGVIPPLLEMASGNIESKELSLSALVKLSGCHENKKRVAAAGGVPLLLELTFSFHLRTIIIAKCSEVLEKLASNGDGTKFFVDESGNQLEVEPIITKLLTFQQNPNTSYMVRRPALRTLLKICQSESGLVKMAILSSSGVSLILPLLDDSDLEIRATAIHLLFLFSQHEPEGVVEYLLKPRRLEALVGFLENNKNSDVQMAAAGLLANLPKSEESLTKKLIELDGLSAIISILRSGSMEAKENALSALFRFTDPTNMESQRIVVELGVYPLLVKFLESSSVTAKARAAALIGNLSLSSPKLTVLTKTVGFWCFRPPRGPLCPAHGGTCSVNTTFCMLEANVVPKMVNLLHEKVHATTYEVIQALSTLVRSESPQKGANVLHQFEAIQPILEVLSWGSESLKEEALRLLEKVFLSREMVEVYRAAARLALVRLTGSSVNEGEKLQRKAATVLAMVERYSRSSRPLVSGLSR</sequence>
<feature type="domain" description="U-box" evidence="7">
    <location>
        <begin position="257"/>
        <end position="331"/>
    </location>
</feature>
<dbReference type="InterPro" id="IPR000225">
    <property type="entry name" value="Armadillo"/>
</dbReference>
<dbReference type="Pfam" id="PF04564">
    <property type="entry name" value="U-box"/>
    <property type="match status" value="1"/>
</dbReference>
<protein>
    <recommendedName>
        <fullName evidence="3">RING-type E3 ubiquitin transferase</fullName>
        <ecNumber evidence="3">2.3.2.27</ecNumber>
    </recommendedName>
</protein>
<feature type="coiled-coil region" evidence="6">
    <location>
        <begin position="124"/>
        <end position="151"/>
    </location>
</feature>
<reference evidence="8" key="1">
    <citation type="submission" date="2019-11" db="EMBL/GenBank/DDBJ databases">
        <authorList>
            <person name="Liu Y."/>
            <person name="Hou J."/>
            <person name="Li T.-Q."/>
            <person name="Guan C.-H."/>
            <person name="Wu X."/>
            <person name="Wu H.-Z."/>
            <person name="Ling F."/>
            <person name="Zhang R."/>
            <person name="Shi X.-G."/>
            <person name="Ren J.-P."/>
            <person name="Chen E.-F."/>
            <person name="Sun J.-M."/>
        </authorList>
    </citation>
    <scope>NUCLEOTIDE SEQUENCE</scope>
    <source>
        <strain evidence="8">Adult_tree_wgs_1</strain>
        <tissue evidence="8">Leaves</tissue>
    </source>
</reference>
<dbReference type="GO" id="GO:0061630">
    <property type="term" value="F:ubiquitin protein ligase activity"/>
    <property type="evidence" value="ECO:0007669"/>
    <property type="project" value="UniProtKB-EC"/>
</dbReference>
<dbReference type="InterPro" id="IPR011989">
    <property type="entry name" value="ARM-like"/>
</dbReference>
<dbReference type="SMART" id="SM00185">
    <property type="entry name" value="ARM"/>
    <property type="match status" value="9"/>
</dbReference>
<organism evidence="8 9">
    <name type="scientific">Rhododendron simsii</name>
    <name type="common">Sims's rhododendron</name>
    <dbReference type="NCBI Taxonomy" id="118357"/>
    <lineage>
        <taxon>Eukaryota</taxon>
        <taxon>Viridiplantae</taxon>
        <taxon>Streptophyta</taxon>
        <taxon>Embryophyta</taxon>
        <taxon>Tracheophyta</taxon>
        <taxon>Spermatophyta</taxon>
        <taxon>Magnoliopsida</taxon>
        <taxon>eudicotyledons</taxon>
        <taxon>Gunneridae</taxon>
        <taxon>Pentapetalae</taxon>
        <taxon>asterids</taxon>
        <taxon>Ericales</taxon>
        <taxon>Ericaceae</taxon>
        <taxon>Ericoideae</taxon>
        <taxon>Rhodoreae</taxon>
        <taxon>Rhododendron</taxon>
    </lineage>
</organism>
<dbReference type="Proteomes" id="UP000626092">
    <property type="component" value="Unassembled WGS sequence"/>
</dbReference>
<evidence type="ECO:0000256" key="2">
    <source>
        <dbReference type="ARBA" id="ARBA00004906"/>
    </source>
</evidence>
<dbReference type="GO" id="GO:0016567">
    <property type="term" value="P:protein ubiquitination"/>
    <property type="evidence" value="ECO:0007669"/>
    <property type="project" value="UniProtKB-UniPathway"/>
</dbReference>
<dbReference type="OrthoDB" id="1897399at2759"/>
<dbReference type="EC" id="2.3.2.27" evidence="3"/>
<dbReference type="InterPro" id="IPR052608">
    <property type="entry name" value="U-box_domain_protein"/>
</dbReference>
<dbReference type="CDD" id="cd21037">
    <property type="entry name" value="MLKL_NTD"/>
    <property type="match status" value="1"/>
</dbReference>
<accession>A0A834HEY2</accession>
<evidence type="ECO:0000313" key="9">
    <source>
        <dbReference type="Proteomes" id="UP000626092"/>
    </source>
</evidence>
<dbReference type="Gene3D" id="1.20.930.20">
    <property type="entry name" value="Adaptor protein Cbl, N-terminal domain"/>
    <property type="match status" value="1"/>
</dbReference>
<dbReference type="SUPFAM" id="SSF48371">
    <property type="entry name" value="ARM repeat"/>
    <property type="match status" value="2"/>
</dbReference>
<gene>
    <name evidence="8" type="ORF">RHSIM_Rhsim02G0032200</name>
</gene>
<dbReference type="Gene3D" id="3.30.40.10">
    <property type="entry name" value="Zinc/RING finger domain, C3HC4 (zinc finger)"/>
    <property type="match status" value="1"/>
</dbReference>
<evidence type="ECO:0000256" key="6">
    <source>
        <dbReference type="SAM" id="Coils"/>
    </source>
</evidence>
<dbReference type="SMART" id="SM00504">
    <property type="entry name" value="Ubox"/>
    <property type="match status" value="1"/>
</dbReference>
<evidence type="ECO:0000256" key="5">
    <source>
        <dbReference type="ARBA" id="ARBA00022737"/>
    </source>
</evidence>
<keyword evidence="4" id="KW-0808">Transferase</keyword>
<evidence type="ECO:0000259" key="7">
    <source>
        <dbReference type="PROSITE" id="PS51698"/>
    </source>
</evidence>
<proteinExistence type="predicted"/>
<feature type="coiled-coil region" evidence="6">
    <location>
        <begin position="59"/>
        <end position="86"/>
    </location>
</feature>
<name>A0A834HEY2_RHOSS</name>
<dbReference type="InterPro" id="IPR016024">
    <property type="entry name" value="ARM-type_fold"/>
</dbReference>
<keyword evidence="9" id="KW-1185">Reference proteome</keyword>
<dbReference type="InterPro" id="IPR013083">
    <property type="entry name" value="Znf_RING/FYVE/PHD"/>
</dbReference>
<dbReference type="PROSITE" id="PS51698">
    <property type="entry name" value="U_BOX"/>
    <property type="match status" value="1"/>
</dbReference>
<comment type="caution">
    <text evidence="8">The sequence shown here is derived from an EMBL/GenBank/DDBJ whole genome shotgun (WGS) entry which is preliminary data.</text>
</comment>
<dbReference type="UniPathway" id="UPA00143"/>
<dbReference type="InterPro" id="IPR059179">
    <property type="entry name" value="MLKL-like_MCAfunc"/>
</dbReference>
<dbReference type="InterPro" id="IPR036537">
    <property type="entry name" value="Adaptor_Cbl_N_dom_sf"/>
</dbReference>
<evidence type="ECO:0000256" key="1">
    <source>
        <dbReference type="ARBA" id="ARBA00000900"/>
    </source>
</evidence>
<evidence type="ECO:0000313" key="8">
    <source>
        <dbReference type="EMBL" id="KAF7151878.1"/>
    </source>
</evidence>
<keyword evidence="6" id="KW-0175">Coiled coil</keyword>
<evidence type="ECO:0000256" key="4">
    <source>
        <dbReference type="ARBA" id="ARBA00022679"/>
    </source>
</evidence>
<dbReference type="GO" id="GO:0007166">
    <property type="term" value="P:cell surface receptor signaling pathway"/>
    <property type="evidence" value="ECO:0007669"/>
    <property type="project" value="InterPro"/>
</dbReference>
<dbReference type="Gene3D" id="1.25.10.10">
    <property type="entry name" value="Leucine-rich Repeat Variant"/>
    <property type="match status" value="3"/>
</dbReference>